<feature type="region of interest" description="Disordered" evidence="1">
    <location>
        <begin position="1"/>
        <end position="30"/>
    </location>
</feature>
<feature type="compositionally biased region" description="Basic residues" evidence="1">
    <location>
        <begin position="20"/>
        <end position="30"/>
    </location>
</feature>
<feature type="compositionally biased region" description="Basic and acidic residues" evidence="1">
    <location>
        <begin position="103"/>
        <end position="116"/>
    </location>
</feature>
<feature type="compositionally biased region" description="Acidic residues" evidence="1">
    <location>
        <begin position="117"/>
        <end position="126"/>
    </location>
</feature>
<protein>
    <submittedName>
        <fullName evidence="2">Uncharacterized protein</fullName>
    </submittedName>
</protein>
<evidence type="ECO:0000256" key="1">
    <source>
        <dbReference type="SAM" id="MobiDB-lite"/>
    </source>
</evidence>
<dbReference type="Proteomes" id="UP000324800">
    <property type="component" value="Unassembled WGS sequence"/>
</dbReference>
<feature type="region of interest" description="Disordered" evidence="1">
    <location>
        <begin position="92"/>
        <end position="133"/>
    </location>
</feature>
<feature type="region of interest" description="Disordered" evidence="1">
    <location>
        <begin position="161"/>
        <end position="184"/>
    </location>
</feature>
<accession>A0A5J4U3H1</accession>
<comment type="caution">
    <text evidence="2">The sequence shown here is derived from an EMBL/GenBank/DDBJ whole genome shotgun (WGS) entry which is preliminary data.</text>
</comment>
<name>A0A5J4U3H1_9EUKA</name>
<organism evidence="2 3">
    <name type="scientific">Streblomastix strix</name>
    <dbReference type="NCBI Taxonomy" id="222440"/>
    <lineage>
        <taxon>Eukaryota</taxon>
        <taxon>Metamonada</taxon>
        <taxon>Preaxostyla</taxon>
        <taxon>Oxymonadida</taxon>
        <taxon>Streblomastigidae</taxon>
        <taxon>Streblomastix</taxon>
    </lineage>
</organism>
<feature type="compositionally biased region" description="Polar residues" evidence="1">
    <location>
        <begin position="8"/>
        <end position="19"/>
    </location>
</feature>
<evidence type="ECO:0000313" key="3">
    <source>
        <dbReference type="Proteomes" id="UP000324800"/>
    </source>
</evidence>
<gene>
    <name evidence="2" type="ORF">EZS28_039636</name>
</gene>
<evidence type="ECO:0000313" key="2">
    <source>
        <dbReference type="EMBL" id="KAA6364838.1"/>
    </source>
</evidence>
<reference evidence="2 3" key="1">
    <citation type="submission" date="2019-03" db="EMBL/GenBank/DDBJ databases">
        <title>Single cell metagenomics reveals metabolic interactions within the superorganism composed of flagellate Streblomastix strix and complex community of Bacteroidetes bacteria on its surface.</title>
        <authorList>
            <person name="Treitli S.C."/>
            <person name="Kolisko M."/>
            <person name="Husnik F."/>
            <person name="Keeling P."/>
            <person name="Hampl V."/>
        </authorList>
    </citation>
    <scope>NUCLEOTIDE SEQUENCE [LARGE SCALE GENOMIC DNA]</scope>
    <source>
        <strain evidence="2">ST1C</strain>
    </source>
</reference>
<proteinExistence type="predicted"/>
<sequence>MNKDKPVNLTQLSAISTQKPAHRSGVKQRLKKAENELEQLKAKKQLQQYENNDLNNTNTEIHDIQGTVGQLTGLQPSSGAQTPGLNAGLRLKEAGSISASNSERTEPQINEGHEDYAQEEEDEQTDEAALNKNKDYRVKLISQPPVLENLDTYPLKNQGLNALSQMEKDNTSPAPVGVQEKLKQ</sequence>
<dbReference type="EMBL" id="SNRW01021165">
    <property type="protein sequence ID" value="KAA6364838.1"/>
    <property type="molecule type" value="Genomic_DNA"/>
</dbReference>
<dbReference type="AlphaFoldDB" id="A0A5J4U3H1"/>